<dbReference type="InterPro" id="IPR036962">
    <property type="entry name" value="Glyco_hydro_3_N_sf"/>
</dbReference>
<gene>
    <name evidence="10" type="ORF">F444_16533</name>
</gene>
<feature type="signal peptide" evidence="7">
    <location>
        <begin position="1"/>
        <end position="21"/>
    </location>
</feature>
<organism evidence="10 11">
    <name type="scientific">Phytophthora nicotianae P1976</name>
    <dbReference type="NCBI Taxonomy" id="1317066"/>
    <lineage>
        <taxon>Eukaryota</taxon>
        <taxon>Sar</taxon>
        <taxon>Stramenopiles</taxon>
        <taxon>Oomycota</taxon>
        <taxon>Peronosporomycetes</taxon>
        <taxon>Peronosporales</taxon>
        <taxon>Peronosporaceae</taxon>
        <taxon>Phytophthora</taxon>
    </lineage>
</organism>
<dbReference type="InterPro" id="IPR001764">
    <property type="entry name" value="Glyco_hydro_3_N"/>
</dbReference>
<evidence type="ECO:0000313" key="11">
    <source>
        <dbReference type="Proteomes" id="UP000028582"/>
    </source>
</evidence>
<comment type="catalytic activity">
    <reaction evidence="1">
        <text>Hydrolysis of terminal, non-reducing beta-D-glucosyl residues with release of beta-D-glucose.</text>
        <dbReference type="EC" id="3.2.1.21"/>
    </reaction>
</comment>
<evidence type="ECO:0000256" key="2">
    <source>
        <dbReference type="ARBA" id="ARBA00005336"/>
    </source>
</evidence>
<dbReference type="InterPro" id="IPR017853">
    <property type="entry name" value="GH"/>
</dbReference>
<dbReference type="EMBL" id="ANJA01003045">
    <property type="protein sequence ID" value="ETO66245.1"/>
    <property type="molecule type" value="Genomic_DNA"/>
</dbReference>
<evidence type="ECO:0000256" key="5">
    <source>
        <dbReference type="ARBA" id="ARBA00022801"/>
    </source>
</evidence>
<dbReference type="EC" id="3.2.1.21" evidence="3"/>
<feature type="domain" description="Glycoside hydrolase family 3 C-terminal" evidence="9">
    <location>
        <begin position="420"/>
        <end position="601"/>
    </location>
</feature>
<evidence type="ECO:0000256" key="3">
    <source>
        <dbReference type="ARBA" id="ARBA00012744"/>
    </source>
</evidence>
<evidence type="ECO:0000256" key="1">
    <source>
        <dbReference type="ARBA" id="ARBA00000448"/>
    </source>
</evidence>
<dbReference type="SUPFAM" id="SSF51445">
    <property type="entry name" value="(Trans)glycosidases"/>
    <property type="match status" value="1"/>
</dbReference>
<evidence type="ECO:0000256" key="7">
    <source>
        <dbReference type="SAM" id="SignalP"/>
    </source>
</evidence>
<dbReference type="Proteomes" id="UP000028582">
    <property type="component" value="Unassembled WGS sequence"/>
</dbReference>
<evidence type="ECO:0000256" key="4">
    <source>
        <dbReference type="ARBA" id="ARBA00022729"/>
    </source>
</evidence>
<evidence type="ECO:0000259" key="8">
    <source>
        <dbReference type="Pfam" id="PF00933"/>
    </source>
</evidence>
<dbReference type="Pfam" id="PF01915">
    <property type="entry name" value="Glyco_hydro_3_C"/>
    <property type="match status" value="1"/>
</dbReference>
<feature type="chain" id="PRO_5001753060" description="beta-glucosidase" evidence="7">
    <location>
        <begin position="22"/>
        <end position="601"/>
    </location>
</feature>
<dbReference type="Pfam" id="PF00933">
    <property type="entry name" value="Glyco_hydro_3"/>
    <property type="match status" value="1"/>
</dbReference>
<dbReference type="InterPro" id="IPR002772">
    <property type="entry name" value="Glyco_hydro_3_C"/>
</dbReference>
<dbReference type="Gene3D" id="3.20.20.300">
    <property type="entry name" value="Glycoside hydrolase, family 3, N-terminal domain"/>
    <property type="match status" value="1"/>
</dbReference>
<evidence type="ECO:0000313" key="10">
    <source>
        <dbReference type="EMBL" id="ETO66245.1"/>
    </source>
</evidence>
<keyword evidence="6" id="KW-0326">Glycosidase</keyword>
<dbReference type="InterPro" id="IPR036881">
    <property type="entry name" value="Glyco_hydro_3_C_sf"/>
</dbReference>
<comment type="similarity">
    <text evidence="2">Belongs to the glycosyl hydrolase 3 family.</text>
</comment>
<dbReference type="Gene3D" id="3.40.50.1700">
    <property type="entry name" value="Glycoside hydrolase family 3 C-terminal domain"/>
    <property type="match status" value="1"/>
</dbReference>
<comment type="caution">
    <text evidence="10">The sequence shown here is derived from an EMBL/GenBank/DDBJ whole genome shotgun (WGS) entry which is preliminary data.</text>
</comment>
<dbReference type="PRINTS" id="PR00133">
    <property type="entry name" value="GLHYDRLASE3"/>
</dbReference>
<accession>A0A080ZHY4</accession>
<reference evidence="10 11" key="1">
    <citation type="submission" date="2013-11" db="EMBL/GenBank/DDBJ databases">
        <title>The Genome Sequence of Phytophthora parasitica P1976.</title>
        <authorList>
            <consortium name="The Broad Institute Genomics Platform"/>
            <person name="Russ C."/>
            <person name="Tyler B."/>
            <person name="Panabieres F."/>
            <person name="Shan W."/>
            <person name="Tripathy S."/>
            <person name="Grunwald N."/>
            <person name="Machado M."/>
            <person name="Johnson C.S."/>
            <person name="Walker B."/>
            <person name="Young S."/>
            <person name="Zeng Q."/>
            <person name="Gargeya S."/>
            <person name="Fitzgerald M."/>
            <person name="Haas B."/>
            <person name="Abouelleil A."/>
            <person name="Allen A.W."/>
            <person name="Alvarado L."/>
            <person name="Arachchi H.M."/>
            <person name="Berlin A.M."/>
            <person name="Chapman S.B."/>
            <person name="Gainer-Dewar J."/>
            <person name="Goldberg J."/>
            <person name="Griggs A."/>
            <person name="Gujja S."/>
            <person name="Hansen M."/>
            <person name="Howarth C."/>
            <person name="Imamovic A."/>
            <person name="Ireland A."/>
            <person name="Larimer J."/>
            <person name="McCowan C."/>
            <person name="Murphy C."/>
            <person name="Pearson M."/>
            <person name="Poon T.W."/>
            <person name="Priest M."/>
            <person name="Roberts A."/>
            <person name="Saif S."/>
            <person name="Shea T."/>
            <person name="Sisk P."/>
            <person name="Sykes S."/>
            <person name="Wortman J."/>
            <person name="Nusbaum C."/>
            <person name="Birren B."/>
        </authorList>
    </citation>
    <scope>NUCLEOTIDE SEQUENCE [LARGE SCALE GENOMIC DNA]</scope>
    <source>
        <strain evidence="10 11">P1976</strain>
    </source>
</reference>
<keyword evidence="5" id="KW-0378">Hydrolase</keyword>
<dbReference type="GO" id="GO:0009251">
    <property type="term" value="P:glucan catabolic process"/>
    <property type="evidence" value="ECO:0007669"/>
    <property type="project" value="TreeGrafter"/>
</dbReference>
<sequence length="601" mass="65126">MLTKWLLAICCAAVGIVATSADDLDARANSIVDSFTDSQVVGQLAQVAIFSVLNEDYSLNEDLVRYYAKLHVGSFLTTPFTNGPNELTGAVGWNVAEWRDIITRIQEIVMEENDGIPMIYGIDSVHGAGFILNTTLFGAQINGAGFILNTTLFGAQINGAATFNPDLVYEMGRVTGQDTQAAGIPWVFGPILEISSNPLWPRTYETFGEDPHLVSVMADAVIRGLQSNNQTAACMKHFVAYSKSPTGHDKDGVAISDFDLLNYFVRPFKAAIDAGVLTTMENYISINGIPTIGNHKILQQLLREDLAFDGLAVTDFGEMGSLNSFHRVARTVDEAVRMSYVHTGIDMSMGVADVYLNSTKLLLEQNPEYLNRLKESAKRIIKTKLQLGLFDSPIPGADDVAKVRNDADVEKSLEMARESIVLLQNNDSTLPISTSSSVLLTGHSAHNIGNQCGGWSVSWPGYTGNENFPNGISVKEGMEFIGGDKVTYFNGLDVNGNYSDVNMTTAKEYASQAEYTVAVIGEHPYAEKTGDIDDLALPAGQIEYVKELASTGTKVIVVLFEGRPRLLGDLPENVHAVVHGLLACEQGGKAMAEIIYGQVNP</sequence>
<evidence type="ECO:0000256" key="6">
    <source>
        <dbReference type="ARBA" id="ARBA00023295"/>
    </source>
</evidence>
<dbReference type="PANTHER" id="PTHR30620:SF16">
    <property type="entry name" value="LYSOSOMAL BETA GLUCOSIDASE"/>
    <property type="match status" value="1"/>
</dbReference>
<dbReference type="GO" id="GO:0008422">
    <property type="term" value="F:beta-glucosidase activity"/>
    <property type="evidence" value="ECO:0007669"/>
    <property type="project" value="UniProtKB-EC"/>
</dbReference>
<proteinExistence type="inferred from homology"/>
<feature type="domain" description="Glycoside hydrolase family 3 N-terminal" evidence="8">
    <location>
        <begin position="41"/>
        <end position="381"/>
    </location>
</feature>
<evidence type="ECO:0000259" key="9">
    <source>
        <dbReference type="Pfam" id="PF01915"/>
    </source>
</evidence>
<keyword evidence="4 7" id="KW-0732">Signal</keyword>
<feature type="non-terminal residue" evidence="10">
    <location>
        <position position="601"/>
    </location>
</feature>
<dbReference type="InterPro" id="IPR051915">
    <property type="entry name" value="Cellulose_Degrad_GH3"/>
</dbReference>
<dbReference type="OrthoDB" id="416222at2759"/>
<dbReference type="FunFam" id="3.40.50.1700:FF:000006">
    <property type="entry name" value="Lysosomal beta glucosidase"/>
    <property type="match status" value="1"/>
</dbReference>
<dbReference type="AlphaFoldDB" id="A0A080ZHY4"/>
<dbReference type="SUPFAM" id="SSF52279">
    <property type="entry name" value="Beta-D-glucan exohydrolase, C-terminal domain"/>
    <property type="match status" value="1"/>
</dbReference>
<name>A0A080ZHY4_PHYNI</name>
<dbReference type="PANTHER" id="PTHR30620">
    <property type="entry name" value="PERIPLASMIC BETA-GLUCOSIDASE-RELATED"/>
    <property type="match status" value="1"/>
</dbReference>
<protein>
    <recommendedName>
        <fullName evidence="3">beta-glucosidase</fullName>
        <ecNumber evidence="3">3.2.1.21</ecNumber>
    </recommendedName>
</protein>